<feature type="region of interest" description="Disordered" evidence="6">
    <location>
        <begin position="649"/>
        <end position="672"/>
    </location>
</feature>
<evidence type="ECO:0000313" key="9">
    <source>
        <dbReference type="EMBL" id="MBD7919193.1"/>
    </source>
</evidence>
<dbReference type="InterPro" id="IPR003838">
    <property type="entry name" value="ABC3_permease_C"/>
</dbReference>
<keyword evidence="5 7" id="KW-0472">Membrane</keyword>
<sequence>MGWRTQVLLGRLRDQATVIATVAVVTFVATTLLGTFAFLLVVTGDDAVEAEIARVPDSAVALEAVVRVNKKDAAAALAATDVALTSTLGDLPFDSETWLTGRMWSLPLVAGTQFAPVAYPASTPLLPEQGELVAGAWPDRARDDAGQLLVNVPDVAAQRYGWTVGTVVPVRTIGGQTQDSWVVVGTHRLTGSSASWSRDLLKGAAHDSRYPVIGTGGRLTTDAWGPMVVAPDALLGAGTVETAHVLTTPHLAGAPSGALTQTRDNLESTQARLSAALRDVGASGYVLTRLGETIDASWRELAVTRIGVVVVGLLLVVLATTVMLLAARLLGERRAAEGELVAARGASAAQLRSLAILESAVLAAVAAAVAPWVARVAFTRLAEAGALGDAGLGAPPGIPLPVWVACAAVATVLAVSLVVPAWHTAGSSSAAAHAGLVRAGADLALVVLAGVALWQLLDYGAPLTRGPGGARLDPVLVVGPALVTLGAAVLALRAVAPLARGADVLARRSASLVVPLAAWQVSRRFTAATGTTLVVILAVSAATFSHAFLATWRTSQVDQVDLAVGTDVRVDGIRGERLTASADARAVLADAPPGTHLQPVADRSATIGRAVAQGQESSGFGVRLLAVDTEQPGSLRGRADVPWSTLVRDLGTPEDEDAPVSTGPTGTPLPGDPQWLVVTMTAGSDPYTAGVLYPTLAVEDETGVRAWVSVPELPLDVPSTFALAVPRGLGPLRLVAASAVVTLSGATETVADPSSGRHGQVWLGLQDVRVLDRAVGLTSPDEALAAAAAQGTPVALEAGGWEAVAISGGLERGATVGAQVGPYPFVDDVPPGALVVDGKFDMAALDGGNGRLVAHAWPAHGAVRALVTTAVAERGSLSPGIHFWIRAGDAQVQAVVEDVVPYLPGVPRGPAVLVDRDALGRGSVEAAGTDPLVDSWWLAAPDGDAPALAAALARAADAEATVRTTERAAAVAGPLSAAIPAALSLVTAATLVLVLVGLGASAAAAIRSRRLELARLQALGAARPSLVRGLVGEHVVLVVVGALAGLAIGYGLARVVTPVLTVSSDGRRPVPAPLVVWQDGMALIITGGLALAACAVVALLAVVLVRRASGALLRLGDDR</sequence>
<protein>
    <submittedName>
        <fullName evidence="9">FtsX-like permease family protein</fullName>
    </submittedName>
</protein>
<dbReference type="RefSeq" id="WP_191783851.1">
    <property type="nucleotide sequence ID" value="NZ_JACSQV010000011.1"/>
</dbReference>
<evidence type="ECO:0000256" key="4">
    <source>
        <dbReference type="ARBA" id="ARBA00022989"/>
    </source>
</evidence>
<gene>
    <name evidence="9" type="ORF">H9657_13025</name>
</gene>
<evidence type="ECO:0000256" key="2">
    <source>
        <dbReference type="ARBA" id="ARBA00022475"/>
    </source>
</evidence>
<feature type="transmembrane region" description="Helical" evidence="7">
    <location>
        <begin position="435"/>
        <end position="457"/>
    </location>
</feature>
<evidence type="ECO:0000259" key="8">
    <source>
        <dbReference type="Pfam" id="PF02687"/>
    </source>
</evidence>
<keyword evidence="2" id="KW-1003">Cell membrane</keyword>
<feature type="transmembrane region" description="Helical" evidence="7">
    <location>
        <begin position="533"/>
        <end position="552"/>
    </location>
</feature>
<evidence type="ECO:0000256" key="7">
    <source>
        <dbReference type="SAM" id="Phobius"/>
    </source>
</evidence>
<evidence type="ECO:0000256" key="6">
    <source>
        <dbReference type="SAM" id="MobiDB-lite"/>
    </source>
</evidence>
<evidence type="ECO:0000256" key="1">
    <source>
        <dbReference type="ARBA" id="ARBA00004651"/>
    </source>
</evidence>
<feature type="transmembrane region" description="Helical" evidence="7">
    <location>
        <begin position="477"/>
        <end position="499"/>
    </location>
</feature>
<feature type="transmembrane region" description="Helical" evidence="7">
    <location>
        <begin position="981"/>
        <end position="1006"/>
    </location>
</feature>
<reference evidence="9 10" key="1">
    <citation type="submission" date="2020-08" db="EMBL/GenBank/DDBJ databases">
        <title>A Genomic Blueprint of the Chicken Gut Microbiome.</title>
        <authorList>
            <person name="Gilroy R."/>
            <person name="Ravi A."/>
            <person name="Getino M."/>
            <person name="Pursley I."/>
            <person name="Horton D.L."/>
            <person name="Alikhan N.-F."/>
            <person name="Baker D."/>
            <person name="Gharbi K."/>
            <person name="Hall N."/>
            <person name="Watson M."/>
            <person name="Adriaenssens E.M."/>
            <person name="Foster-Nyarko E."/>
            <person name="Jarju S."/>
            <person name="Secka A."/>
            <person name="Antonio M."/>
            <person name="Oren A."/>
            <person name="Chaudhuri R."/>
            <person name="La Ragione R.M."/>
            <person name="Hildebrand F."/>
            <person name="Pallen M.J."/>
        </authorList>
    </citation>
    <scope>NUCLEOTIDE SEQUENCE [LARGE SCALE GENOMIC DNA]</scope>
    <source>
        <strain evidence="9 10">Sa3CUA2</strain>
    </source>
</reference>
<keyword evidence="4 7" id="KW-1133">Transmembrane helix</keyword>
<dbReference type="Proteomes" id="UP000604241">
    <property type="component" value="Unassembled WGS sequence"/>
</dbReference>
<organism evidence="9 10">
    <name type="scientific">Cellulomonas avistercoris</name>
    <dbReference type="NCBI Taxonomy" id="2762242"/>
    <lineage>
        <taxon>Bacteria</taxon>
        <taxon>Bacillati</taxon>
        <taxon>Actinomycetota</taxon>
        <taxon>Actinomycetes</taxon>
        <taxon>Micrococcales</taxon>
        <taxon>Cellulomonadaceae</taxon>
        <taxon>Cellulomonas</taxon>
    </lineage>
</organism>
<evidence type="ECO:0000256" key="5">
    <source>
        <dbReference type="ARBA" id="ARBA00023136"/>
    </source>
</evidence>
<feature type="transmembrane region" description="Helical" evidence="7">
    <location>
        <begin position="1035"/>
        <end position="1060"/>
    </location>
</feature>
<feature type="transmembrane region" description="Helical" evidence="7">
    <location>
        <begin position="351"/>
        <end position="374"/>
    </location>
</feature>
<keyword evidence="10" id="KW-1185">Reference proteome</keyword>
<dbReference type="EMBL" id="JACSQV010000011">
    <property type="protein sequence ID" value="MBD7919193.1"/>
    <property type="molecule type" value="Genomic_DNA"/>
</dbReference>
<name>A0ABR8QFI6_9CELL</name>
<feature type="transmembrane region" description="Helical" evidence="7">
    <location>
        <begin position="402"/>
        <end position="423"/>
    </location>
</feature>
<comment type="caution">
    <text evidence="9">The sequence shown here is derived from an EMBL/GenBank/DDBJ whole genome shotgun (WGS) entry which is preliminary data.</text>
</comment>
<feature type="domain" description="ABC3 transporter permease C-terminal" evidence="8">
    <location>
        <begin position="986"/>
        <end position="1108"/>
    </location>
</feature>
<feature type="transmembrane region" description="Helical" evidence="7">
    <location>
        <begin position="1080"/>
        <end position="1105"/>
    </location>
</feature>
<proteinExistence type="predicted"/>
<comment type="subcellular location">
    <subcellularLocation>
        <location evidence="1">Cell membrane</location>
        <topology evidence="1">Multi-pass membrane protein</topology>
    </subcellularLocation>
</comment>
<accession>A0ABR8QFI6</accession>
<dbReference type="Pfam" id="PF02687">
    <property type="entry name" value="FtsX"/>
    <property type="match status" value="1"/>
</dbReference>
<evidence type="ECO:0000313" key="10">
    <source>
        <dbReference type="Proteomes" id="UP000604241"/>
    </source>
</evidence>
<feature type="transmembrane region" description="Helical" evidence="7">
    <location>
        <begin position="16"/>
        <end position="42"/>
    </location>
</feature>
<keyword evidence="3 7" id="KW-0812">Transmembrane</keyword>
<evidence type="ECO:0000256" key="3">
    <source>
        <dbReference type="ARBA" id="ARBA00022692"/>
    </source>
</evidence>
<feature type="transmembrane region" description="Helical" evidence="7">
    <location>
        <begin position="306"/>
        <end position="330"/>
    </location>
</feature>